<dbReference type="InterPro" id="IPR003615">
    <property type="entry name" value="HNH_nuc"/>
</dbReference>
<keyword evidence="3 6" id="KW-1133">Transmembrane helix</keyword>
<evidence type="ECO:0000256" key="6">
    <source>
        <dbReference type="SAM" id="Phobius"/>
    </source>
</evidence>
<evidence type="ECO:0000259" key="7">
    <source>
        <dbReference type="Pfam" id="PF13391"/>
    </source>
</evidence>
<dbReference type="GO" id="GO:0016020">
    <property type="term" value="C:membrane"/>
    <property type="evidence" value="ECO:0007669"/>
    <property type="project" value="UniProtKB-SubCell"/>
</dbReference>
<dbReference type="InParanoid" id="B0D1S8"/>
<evidence type="ECO:0000256" key="2">
    <source>
        <dbReference type="ARBA" id="ARBA00022692"/>
    </source>
</evidence>
<proteinExistence type="predicted"/>
<dbReference type="PANTHER" id="PTHR12483:SF115">
    <property type="entry name" value="COPPER TRANSPORT PROTEIN"/>
    <property type="match status" value="1"/>
</dbReference>
<accession>B0D1S8</accession>
<dbReference type="GeneID" id="6073323"/>
<evidence type="ECO:0000256" key="3">
    <source>
        <dbReference type="ARBA" id="ARBA00022989"/>
    </source>
</evidence>
<keyword evidence="4 6" id="KW-0472">Membrane</keyword>
<dbReference type="GO" id="GO:0005375">
    <property type="term" value="F:copper ion transmembrane transporter activity"/>
    <property type="evidence" value="ECO:0007669"/>
    <property type="project" value="InterPro"/>
</dbReference>
<name>B0D1S8_LACBS</name>
<feature type="compositionally biased region" description="Polar residues" evidence="5">
    <location>
        <begin position="620"/>
        <end position="637"/>
    </location>
</feature>
<reference evidence="8 9" key="1">
    <citation type="journal article" date="2008" name="Nature">
        <title>The genome of Laccaria bicolor provides insights into mycorrhizal symbiosis.</title>
        <authorList>
            <person name="Martin F."/>
            <person name="Aerts A."/>
            <person name="Ahren D."/>
            <person name="Brun A."/>
            <person name="Danchin E.G.J."/>
            <person name="Duchaussoy F."/>
            <person name="Gibon J."/>
            <person name="Kohler A."/>
            <person name="Lindquist E."/>
            <person name="Pereda V."/>
            <person name="Salamov A."/>
            <person name="Shapiro H.J."/>
            <person name="Wuyts J."/>
            <person name="Blaudez D."/>
            <person name="Buee M."/>
            <person name="Brokstein P."/>
            <person name="Canbaeck B."/>
            <person name="Cohen D."/>
            <person name="Courty P.E."/>
            <person name="Coutinho P.M."/>
            <person name="Delaruelle C."/>
            <person name="Detter J.C."/>
            <person name="Deveau A."/>
            <person name="DiFazio S."/>
            <person name="Duplessis S."/>
            <person name="Fraissinet-Tachet L."/>
            <person name="Lucic E."/>
            <person name="Frey-Klett P."/>
            <person name="Fourrey C."/>
            <person name="Feussner I."/>
            <person name="Gay G."/>
            <person name="Grimwood J."/>
            <person name="Hoegger P.J."/>
            <person name="Jain P."/>
            <person name="Kilaru S."/>
            <person name="Labbe J."/>
            <person name="Lin Y.C."/>
            <person name="Legue V."/>
            <person name="Le Tacon F."/>
            <person name="Marmeisse R."/>
            <person name="Melayah D."/>
            <person name="Montanini B."/>
            <person name="Muratet M."/>
            <person name="Nehls U."/>
            <person name="Niculita-Hirzel H."/>
            <person name="Oudot-Le Secq M.P."/>
            <person name="Peter M."/>
            <person name="Quesneville H."/>
            <person name="Rajashekar B."/>
            <person name="Reich M."/>
            <person name="Rouhier N."/>
            <person name="Schmutz J."/>
            <person name="Yin T."/>
            <person name="Chalot M."/>
            <person name="Henrissat B."/>
            <person name="Kuees U."/>
            <person name="Lucas S."/>
            <person name="Van de Peer Y."/>
            <person name="Podila G.K."/>
            <person name="Polle A."/>
            <person name="Pukkila P.J."/>
            <person name="Richardson P.M."/>
            <person name="Rouze P."/>
            <person name="Sanders I.R."/>
            <person name="Stajich J.E."/>
            <person name="Tunlid A."/>
            <person name="Tuskan G."/>
            <person name="Grigoriev I.V."/>
        </authorList>
    </citation>
    <scope>NUCLEOTIDE SEQUENCE [LARGE SCALE GENOMIC DNA]</scope>
    <source>
        <strain evidence="9">S238N-H82 / ATCC MYA-4686</strain>
    </source>
</reference>
<evidence type="ECO:0000313" key="9">
    <source>
        <dbReference type="Proteomes" id="UP000001194"/>
    </source>
</evidence>
<dbReference type="Pfam" id="PF13391">
    <property type="entry name" value="HNH_2"/>
    <property type="match status" value="1"/>
</dbReference>
<feature type="domain" description="HNH nuclease" evidence="7">
    <location>
        <begin position="452"/>
        <end position="519"/>
    </location>
</feature>
<keyword evidence="2 6" id="KW-0812">Transmembrane</keyword>
<dbReference type="Proteomes" id="UP000001194">
    <property type="component" value="Unassembled WGS sequence"/>
</dbReference>
<dbReference type="Pfam" id="PF04145">
    <property type="entry name" value="Ctr"/>
    <property type="match status" value="1"/>
</dbReference>
<organism evidence="9">
    <name type="scientific">Laccaria bicolor (strain S238N-H82 / ATCC MYA-4686)</name>
    <name type="common">Bicoloured deceiver</name>
    <name type="synonym">Laccaria laccata var. bicolor</name>
    <dbReference type="NCBI Taxonomy" id="486041"/>
    <lineage>
        <taxon>Eukaryota</taxon>
        <taxon>Fungi</taxon>
        <taxon>Dikarya</taxon>
        <taxon>Basidiomycota</taxon>
        <taxon>Agaricomycotina</taxon>
        <taxon>Agaricomycetes</taxon>
        <taxon>Agaricomycetidae</taxon>
        <taxon>Agaricales</taxon>
        <taxon>Agaricineae</taxon>
        <taxon>Hydnangiaceae</taxon>
        <taxon>Laccaria</taxon>
    </lineage>
</organism>
<comment type="subcellular location">
    <subcellularLocation>
        <location evidence="1">Membrane</location>
    </subcellularLocation>
</comment>
<evidence type="ECO:0000313" key="8">
    <source>
        <dbReference type="EMBL" id="EDR11694.1"/>
    </source>
</evidence>
<feature type="transmembrane region" description="Helical" evidence="6">
    <location>
        <begin position="76"/>
        <end position="93"/>
    </location>
</feature>
<evidence type="ECO:0000256" key="1">
    <source>
        <dbReference type="ARBA" id="ARBA00004370"/>
    </source>
</evidence>
<dbReference type="AlphaFoldDB" id="B0D1S8"/>
<dbReference type="RefSeq" id="XP_001877591.1">
    <property type="nucleotide sequence ID" value="XM_001877556.1"/>
</dbReference>
<evidence type="ECO:0000256" key="4">
    <source>
        <dbReference type="ARBA" id="ARBA00023136"/>
    </source>
</evidence>
<dbReference type="OrthoDB" id="2124139at2759"/>
<protein>
    <submittedName>
        <fullName evidence="8">Copper transporter</fullName>
    </submittedName>
</protein>
<dbReference type="HOGENOM" id="CLU_399042_0_0_1"/>
<feature type="region of interest" description="Disordered" evidence="5">
    <location>
        <begin position="607"/>
        <end position="637"/>
    </location>
</feature>
<sequence length="690" mass="76069">MHVSATISSWRWSIINSIISVGKTGDLERCSESIMVISLSGCIFPLLTDPPNYRNTDIINTCIVFRSWHIHTHTQFVLSLLAITLIGLFYEYLRVVQRGLDRRIALSLSAAKAGKIRIPSRGSSPDAEGAEGLEDSLLGGRNGRAVRSALNGTSVPPASRALRAALYGATVFLSFFLMLVFMTYNAYLITAVVVGAALGHYIFGATMNVDAILVDTQGGKGMALFRFTEFMEGKSVAEILDQLGERDVLGILKQVVDLEKRTMEIIFPAGGSLYFAEDLENVPGVSGPIKGIPPEDMQFCVGPETSCPTQLMKYGGLSQCKFSYCMRPGPWNFWSAKMANPSRILKVGLLLVDYPFGCSAGGGQIMCMNDQSSDLDLMLVLDSLSVRIENALSTLAEKFPVDKSKFFSALFEGGAPPTGYGWSESEVSALSTTTAFRTGIDRRDQFLGIRRCVVCGASSIEGLEHCHIIMVSEPQTWKDLKARSWIPDQAKDDPGHEPRNGMTMCAWHHRLFVSYVFFIRLLADIRKFVFINYSARVDLQQFHGKAIALDINDRYAPFPSLFIIHEMRVRGFHPFQPVSPPVPAPDDIHWQDWISSEQVFNNASASFKRNMPPHNERSAETQLPSHPTTTTTAPSGQRTLALNADVINDILAATRAMPSWKACVVEGTSWTGTAEENIQKYVSSIGTQDD</sequence>
<dbReference type="KEGG" id="lbc:LACBIDRAFT_324430"/>
<dbReference type="EMBL" id="DS547095">
    <property type="protein sequence ID" value="EDR11694.1"/>
    <property type="molecule type" value="Genomic_DNA"/>
</dbReference>
<dbReference type="InterPro" id="IPR007274">
    <property type="entry name" value="Cop_transporter"/>
</dbReference>
<keyword evidence="9" id="KW-1185">Reference proteome</keyword>
<gene>
    <name evidence="8" type="primary">CTR-C</name>
    <name evidence="8" type="ORF">LACBIDRAFT_324430</name>
</gene>
<evidence type="ECO:0000256" key="5">
    <source>
        <dbReference type="SAM" id="MobiDB-lite"/>
    </source>
</evidence>
<dbReference type="PANTHER" id="PTHR12483">
    <property type="entry name" value="SOLUTE CARRIER FAMILY 31 COPPER TRANSPORTERS"/>
    <property type="match status" value="1"/>
</dbReference>
<feature type="region of interest" description="Disordered" evidence="5">
    <location>
        <begin position="117"/>
        <end position="139"/>
    </location>
</feature>